<name>A0AB33K2E3_9ACTN</name>
<dbReference type="SUPFAM" id="SSF88659">
    <property type="entry name" value="Sigma3 and sigma4 domains of RNA polymerase sigma factors"/>
    <property type="match status" value="1"/>
</dbReference>
<dbReference type="InterPro" id="IPR013324">
    <property type="entry name" value="RNA_pol_sigma_r3/r4-like"/>
</dbReference>
<dbReference type="InterPro" id="IPR007630">
    <property type="entry name" value="RNA_pol_sigma70_r4"/>
</dbReference>
<dbReference type="PANTHER" id="PTHR30385:SF4">
    <property type="entry name" value="RNA POLYMERASE SIGMA-E FACTOR"/>
    <property type="match status" value="1"/>
</dbReference>
<dbReference type="InterPro" id="IPR014284">
    <property type="entry name" value="RNA_pol_sigma-70_dom"/>
</dbReference>
<sequence length="153" mass="16840">MPRVLLTGPRPVRDARTSGAPASSCGEPVELPHIEDPGAVAPADARELSRALLSRLSRLEEGSADYSYVRATLIELNVSLVRYAARRFVSHYALRPLLAALPERDRTIISLRFGEELTQAQIGERLGVSQMHVSRLLTRALAVLRTGLLHDDH</sequence>
<dbReference type="GO" id="GO:0003677">
    <property type="term" value="F:DNA binding"/>
    <property type="evidence" value="ECO:0007669"/>
    <property type="project" value="UniProtKB-KW"/>
</dbReference>
<dbReference type="EMBL" id="AP035881">
    <property type="protein sequence ID" value="BFP49393.1"/>
    <property type="molecule type" value="Genomic_DNA"/>
</dbReference>
<evidence type="ECO:0000256" key="3">
    <source>
        <dbReference type="ARBA" id="ARBA00023125"/>
    </source>
</evidence>
<evidence type="ECO:0000313" key="7">
    <source>
        <dbReference type="EMBL" id="BFP49393.1"/>
    </source>
</evidence>
<keyword evidence="4" id="KW-0804">Transcription</keyword>
<gene>
    <name evidence="7" type="ORF">KCMC57_57610</name>
</gene>
<keyword evidence="2" id="KW-0731">Sigma factor</keyword>
<accession>A0AB33K2E3</accession>
<evidence type="ECO:0000256" key="2">
    <source>
        <dbReference type="ARBA" id="ARBA00023082"/>
    </source>
</evidence>
<feature type="region of interest" description="Disordered" evidence="5">
    <location>
        <begin position="1"/>
        <end position="29"/>
    </location>
</feature>
<dbReference type="Gene3D" id="1.20.140.160">
    <property type="match status" value="1"/>
</dbReference>
<proteinExistence type="predicted"/>
<organism evidence="7">
    <name type="scientific">Kitasatospora sp. CMC57</name>
    <dbReference type="NCBI Taxonomy" id="3231513"/>
    <lineage>
        <taxon>Bacteria</taxon>
        <taxon>Bacillati</taxon>
        <taxon>Actinomycetota</taxon>
        <taxon>Actinomycetes</taxon>
        <taxon>Kitasatosporales</taxon>
        <taxon>Streptomycetaceae</taxon>
        <taxon>Kitasatospora</taxon>
    </lineage>
</organism>
<dbReference type="Pfam" id="PF04545">
    <property type="entry name" value="Sigma70_r4"/>
    <property type="match status" value="1"/>
</dbReference>
<dbReference type="CDD" id="cd06171">
    <property type="entry name" value="Sigma70_r4"/>
    <property type="match status" value="1"/>
</dbReference>
<evidence type="ECO:0000256" key="4">
    <source>
        <dbReference type="ARBA" id="ARBA00023163"/>
    </source>
</evidence>
<feature type="domain" description="RNA polymerase sigma-70 region 4" evidence="6">
    <location>
        <begin position="97"/>
        <end position="145"/>
    </location>
</feature>
<dbReference type="GO" id="GO:0006352">
    <property type="term" value="P:DNA-templated transcription initiation"/>
    <property type="evidence" value="ECO:0007669"/>
    <property type="project" value="InterPro"/>
</dbReference>
<dbReference type="NCBIfam" id="TIGR02937">
    <property type="entry name" value="sigma70-ECF"/>
    <property type="match status" value="1"/>
</dbReference>
<evidence type="ECO:0000256" key="5">
    <source>
        <dbReference type="SAM" id="MobiDB-lite"/>
    </source>
</evidence>
<protein>
    <recommendedName>
        <fullName evidence="6">RNA polymerase sigma-70 region 4 domain-containing protein</fullName>
    </recommendedName>
</protein>
<evidence type="ECO:0000259" key="6">
    <source>
        <dbReference type="Pfam" id="PF04545"/>
    </source>
</evidence>
<reference evidence="7" key="1">
    <citation type="submission" date="2024-07" db="EMBL/GenBank/DDBJ databases">
        <title>Complete genome sequences of cellulolytic bacteria, Kitasatospora sp. CMC57 and Streptomyces sp. CMC78, isolated from Japanese agricultural soil.</title>
        <authorList>
            <person name="Hashimoto T."/>
            <person name="Ito M."/>
            <person name="Iwamoto M."/>
            <person name="Fukahori D."/>
            <person name="Shoda T."/>
            <person name="Sakoda M."/>
            <person name="Morohoshi T."/>
            <person name="Mitsuboshi M."/>
            <person name="Nishizawa T."/>
        </authorList>
    </citation>
    <scope>NUCLEOTIDE SEQUENCE</scope>
    <source>
        <strain evidence="7">CMC57</strain>
    </source>
</reference>
<dbReference type="AlphaFoldDB" id="A0AB33K2E3"/>
<dbReference type="PANTHER" id="PTHR30385">
    <property type="entry name" value="SIGMA FACTOR F FLAGELLAR"/>
    <property type="match status" value="1"/>
</dbReference>
<keyword evidence="3" id="KW-0238">DNA-binding</keyword>
<dbReference type="GO" id="GO:0016987">
    <property type="term" value="F:sigma factor activity"/>
    <property type="evidence" value="ECO:0007669"/>
    <property type="project" value="UniProtKB-KW"/>
</dbReference>
<evidence type="ECO:0000256" key="1">
    <source>
        <dbReference type="ARBA" id="ARBA00023015"/>
    </source>
</evidence>
<keyword evidence="1" id="KW-0805">Transcription regulation</keyword>